<evidence type="ECO:0000259" key="1">
    <source>
        <dbReference type="Pfam" id="PF01261"/>
    </source>
</evidence>
<dbReference type="PATRIC" id="fig|997761.3.peg.454"/>
<dbReference type="SUPFAM" id="SSF51658">
    <property type="entry name" value="Xylose isomerase-like"/>
    <property type="match status" value="1"/>
</dbReference>
<dbReference type="EMBL" id="CP003422">
    <property type="protein sequence ID" value="AFH59556.1"/>
    <property type="molecule type" value="Genomic_DNA"/>
</dbReference>
<keyword evidence="2" id="KW-0413">Isomerase</keyword>
<dbReference type="Pfam" id="PF01261">
    <property type="entry name" value="AP_endonuc_2"/>
    <property type="match status" value="1"/>
</dbReference>
<dbReference type="Proteomes" id="UP000007392">
    <property type="component" value="Chromosome"/>
</dbReference>
<evidence type="ECO:0000313" key="2">
    <source>
        <dbReference type="EMBL" id="AFH59556.1"/>
    </source>
</evidence>
<dbReference type="AlphaFoldDB" id="I0BB09"/>
<gene>
    <name evidence="2" type="ORF">B2K_02255</name>
</gene>
<dbReference type="InterPro" id="IPR013022">
    <property type="entry name" value="Xyl_isomerase-like_TIM-brl"/>
</dbReference>
<dbReference type="InterPro" id="IPR036237">
    <property type="entry name" value="Xyl_isomerase-like_sf"/>
</dbReference>
<accession>I0BB09</accession>
<feature type="domain" description="Xylose isomerase-like TIM barrel" evidence="1">
    <location>
        <begin position="37"/>
        <end position="273"/>
    </location>
</feature>
<name>I0BB09_9BACL</name>
<organism evidence="2 3">
    <name type="scientific">Paenibacillus mucilaginosus K02</name>
    <dbReference type="NCBI Taxonomy" id="997761"/>
    <lineage>
        <taxon>Bacteria</taxon>
        <taxon>Bacillati</taxon>
        <taxon>Bacillota</taxon>
        <taxon>Bacilli</taxon>
        <taxon>Bacillales</taxon>
        <taxon>Paenibacillaceae</taxon>
        <taxon>Paenibacillus</taxon>
    </lineage>
</organism>
<proteinExistence type="predicted"/>
<reference evidence="2 3" key="1">
    <citation type="submission" date="2013-06" db="EMBL/GenBank/DDBJ databases">
        <title>Complete genome sequence of Paenibacillus mucilaginosus K02.</title>
        <authorList>
            <person name="Xiao B."/>
            <person name="Sun L."/>
            <person name="Xiao L."/>
            <person name="Lian B."/>
        </authorList>
    </citation>
    <scope>NUCLEOTIDE SEQUENCE [LARGE SCALE GENOMIC DNA]</scope>
    <source>
        <strain evidence="2 3">K02</strain>
    </source>
</reference>
<dbReference type="RefSeq" id="WP_014649207.1">
    <property type="nucleotide sequence ID" value="NC_017672.3"/>
</dbReference>
<evidence type="ECO:0000313" key="3">
    <source>
        <dbReference type="Proteomes" id="UP000007392"/>
    </source>
</evidence>
<sequence>MKPRRLQIGMWGGFRPEDWARFGSEQISGMEISQFADREAVLQFQSFCRKEGLIFGIHTPLLGSSGYTLPRLTSPDADERHKALRAAEKDVELAAESGADYILFHYPFLPIFGEGDQVKYINLPRQGQRYEPSDLPQSRFLEVSHRLFERLSELQLRYGQKILLEHDFFGSYQDIVVRMFRDYREIDLVVDTARLDVAARIADSFDPYQWLDEVAPSVYLVHYSNVRYAGDRFFNHQPVQPWQDGHSDYGDAQAYLQHLAAHNSRFHVTFEHQAGSLSREELLSLYKQTSCLAGIEAP</sequence>
<dbReference type="HOGENOM" id="CLU_081219_0_0_9"/>
<dbReference type="GO" id="GO:0016853">
    <property type="term" value="F:isomerase activity"/>
    <property type="evidence" value="ECO:0007669"/>
    <property type="project" value="UniProtKB-KW"/>
</dbReference>
<protein>
    <submittedName>
        <fullName evidence="2">Xylose isomerase</fullName>
    </submittedName>
</protein>
<dbReference type="KEGG" id="pmw:B2K_02255"/>
<dbReference type="Gene3D" id="3.20.20.150">
    <property type="entry name" value="Divalent-metal-dependent TIM barrel enzymes"/>
    <property type="match status" value="1"/>
</dbReference>
<dbReference type="OrthoDB" id="1890113at2"/>